<proteinExistence type="predicted"/>
<gene>
    <name evidence="1" type="ORF">LCGC14_1174930</name>
</gene>
<dbReference type="EMBL" id="LAZR01005838">
    <property type="protein sequence ID" value="KKM96756.1"/>
    <property type="molecule type" value="Genomic_DNA"/>
</dbReference>
<organism evidence="1">
    <name type="scientific">marine sediment metagenome</name>
    <dbReference type="NCBI Taxonomy" id="412755"/>
    <lineage>
        <taxon>unclassified sequences</taxon>
        <taxon>metagenomes</taxon>
        <taxon>ecological metagenomes</taxon>
    </lineage>
</organism>
<dbReference type="AlphaFoldDB" id="A0A0F9MBR4"/>
<sequence>MAEQTKRGVKVYFSGYPVEGLQVQGRCLSCNEDLSLTSLVKVLTQYRYNDCPGSLLQAWQILILGTTEYFDLLSQPEFEHQVLTHAIRVVKEGDVGITCIKPDIRWGECRIKTLGGTCSGAPSKCNFTKEA</sequence>
<comment type="caution">
    <text evidence="1">The sequence shown here is derived from an EMBL/GenBank/DDBJ whole genome shotgun (WGS) entry which is preliminary data.</text>
</comment>
<protein>
    <submittedName>
        <fullName evidence="1">Uncharacterized protein</fullName>
    </submittedName>
</protein>
<evidence type="ECO:0000313" key="1">
    <source>
        <dbReference type="EMBL" id="KKM96756.1"/>
    </source>
</evidence>
<reference evidence="1" key="1">
    <citation type="journal article" date="2015" name="Nature">
        <title>Complex archaea that bridge the gap between prokaryotes and eukaryotes.</title>
        <authorList>
            <person name="Spang A."/>
            <person name="Saw J.H."/>
            <person name="Jorgensen S.L."/>
            <person name="Zaremba-Niedzwiedzka K."/>
            <person name="Martijn J."/>
            <person name="Lind A.E."/>
            <person name="van Eijk R."/>
            <person name="Schleper C."/>
            <person name="Guy L."/>
            <person name="Ettema T.J."/>
        </authorList>
    </citation>
    <scope>NUCLEOTIDE SEQUENCE</scope>
</reference>
<accession>A0A0F9MBR4</accession>
<name>A0A0F9MBR4_9ZZZZ</name>